<gene>
    <name evidence="10" type="ORF">TSAR_004356</name>
</gene>
<dbReference type="GO" id="GO:0005886">
    <property type="term" value="C:plasma membrane"/>
    <property type="evidence" value="ECO:0007669"/>
    <property type="project" value="UniProtKB-SubCell"/>
</dbReference>
<keyword evidence="3 8" id="KW-0812">Transmembrane</keyword>
<dbReference type="Proteomes" id="UP000215335">
    <property type="component" value="Unassembled WGS sequence"/>
</dbReference>
<protein>
    <recommendedName>
        <fullName evidence="12">Ionotropic glutamate receptor L-glutamate and glycine-binding domain-containing protein</fullName>
    </recommendedName>
</protein>
<evidence type="ECO:0000256" key="9">
    <source>
        <dbReference type="SAM" id="SignalP"/>
    </source>
</evidence>
<comment type="caution">
    <text evidence="10">The sequence shown here is derived from an EMBL/GenBank/DDBJ whole genome shotgun (WGS) entry which is preliminary data.</text>
</comment>
<evidence type="ECO:0000256" key="4">
    <source>
        <dbReference type="ARBA" id="ARBA00022989"/>
    </source>
</evidence>
<comment type="subcellular location">
    <subcellularLocation>
        <location evidence="1">Cell membrane</location>
        <topology evidence="1">Multi-pass membrane protein</topology>
    </subcellularLocation>
</comment>
<evidence type="ECO:0000313" key="11">
    <source>
        <dbReference type="Proteomes" id="UP000215335"/>
    </source>
</evidence>
<accession>A0A232EQG2</accession>
<organism evidence="10 11">
    <name type="scientific">Trichomalopsis sarcophagae</name>
    <dbReference type="NCBI Taxonomy" id="543379"/>
    <lineage>
        <taxon>Eukaryota</taxon>
        <taxon>Metazoa</taxon>
        <taxon>Ecdysozoa</taxon>
        <taxon>Arthropoda</taxon>
        <taxon>Hexapoda</taxon>
        <taxon>Insecta</taxon>
        <taxon>Pterygota</taxon>
        <taxon>Neoptera</taxon>
        <taxon>Endopterygota</taxon>
        <taxon>Hymenoptera</taxon>
        <taxon>Apocrita</taxon>
        <taxon>Proctotrupomorpha</taxon>
        <taxon>Chalcidoidea</taxon>
        <taxon>Pteromalidae</taxon>
        <taxon>Pteromalinae</taxon>
        <taxon>Trichomalopsis</taxon>
    </lineage>
</organism>
<feature type="signal peptide" evidence="9">
    <location>
        <begin position="1"/>
        <end position="18"/>
    </location>
</feature>
<evidence type="ECO:0000256" key="1">
    <source>
        <dbReference type="ARBA" id="ARBA00004651"/>
    </source>
</evidence>
<dbReference type="EMBL" id="NNAY01002790">
    <property type="protein sequence ID" value="OXU20557.1"/>
    <property type="molecule type" value="Genomic_DNA"/>
</dbReference>
<dbReference type="PANTHER" id="PTHR42643:SF24">
    <property type="entry name" value="IONOTROPIC RECEPTOR 60A"/>
    <property type="match status" value="1"/>
</dbReference>
<dbReference type="SUPFAM" id="SSF53850">
    <property type="entry name" value="Periplasmic binding protein-like II"/>
    <property type="match status" value="1"/>
</dbReference>
<feature type="chain" id="PRO_5012646941" description="Ionotropic glutamate receptor L-glutamate and glycine-binding domain-containing protein" evidence="9">
    <location>
        <begin position="19"/>
        <end position="834"/>
    </location>
</feature>
<sequence length="834" mass="95287">MRLLLGLIFLCPVPSVLSECLESLRYFINSNLSVNQITIVSDNSYDYDSSLIDHASKMFRNRFPTMGIDKRVPTNHPFNLPRSTIIGLPSTFFVFISSSDFYIRNMLDHLYKLSWSIRRSKILLIHYNSNASELLEYAWKKQFPDVTLLHVRFKVALKKINASSSFHASMIVQFNGFLNIYSKFDCSSNTIWFPDKMKNLNGSPLRVDLVSDPPFSNIERNLTGHVVKKSGTDVWVLDFISQGMNSTLDFAPRIEKTRTNLFDDIDLTDLIRELEGGHIDLIGNSRTSKRLSDVIKTYEFSAHVVATEFCPIVPIIVTKKNSLDSHFLISFLTIVIGVLFGVLLARFCHFDRRLWSFTEMVRLILGFNVREQPEKCAERIVFLCLVILSMRYSALVFNELTKIHMNVEQQVPFDTLSDIFKVGLTPMADTTVMPENTNLNITDDDGIEHLVPIQFWGSRKLCLERLLNNKNVTCLVANLVAEPIVMMSTIQEGKAVMGVMKDCPSVSKSRLMIAKGSAHRKEINRNIVRLKQSGIIQKCLDYDYFNLKLQVGFIFGAGKDEKLKDHLLIQLNMKFLLTFFLMQSTLSECLKSLKDFINFNLSVYQITIVSDILHDYDSSLVDLASKMFSSRFPTIFVDRSAPTKHPFNMPASVEIGQSNTLFVIISSSELYTRSVLDHLYEIAWPVRSHKILLIHYNSNTSGLLDYAWKKQYKSVTLLQIRFDVAMKKINSSSSFHTPTIDVFDGFLNIYLKSHCNSKTIWFPVKTNNLNGRSLRVDLVNDPPFCNLERNLTGHVVKKSGANVMILDFISYGWILYRDSRSVGLIPSMKLTLLT</sequence>
<keyword evidence="2" id="KW-1003">Cell membrane</keyword>
<keyword evidence="7" id="KW-0325">Glycoprotein</keyword>
<name>A0A232EQG2_9HYME</name>
<evidence type="ECO:0000256" key="3">
    <source>
        <dbReference type="ARBA" id="ARBA00022692"/>
    </source>
</evidence>
<dbReference type="PANTHER" id="PTHR42643">
    <property type="entry name" value="IONOTROPIC RECEPTOR 20A-RELATED"/>
    <property type="match status" value="1"/>
</dbReference>
<evidence type="ECO:0000256" key="6">
    <source>
        <dbReference type="ARBA" id="ARBA00023170"/>
    </source>
</evidence>
<dbReference type="OrthoDB" id="7696986at2759"/>
<evidence type="ECO:0000313" key="10">
    <source>
        <dbReference type="EMBL" id="OXU20557.1"/>
    </source>
</evidence>
<evidence type="ECO:0000256" key="7">
    <source>
        <dbReference type="ARBA" id="ARBA00023180"/>
    </source>
</evidence>
<evidence type="ECO:0000256" key="2">
    <source>
        <dbReference type="ARBA" id="ARBA00022475"/>
    </source>
</evidence>
<keyword evidence="9" id="KW-0732">Signal</keyword>
<dbReference type="AlphaFoldDB" id="A0A232EQG2"/>
<keyword evidence="4 8" id="KW-1133">Transmembrane helix</keyword>
<proteinExistence type="predicted"/>
<keyword evidence="6" id="KW-0675">Receptor</keyword>
<evidence type="ECO:0008006" key="12">
    <source>
        <dbReference type="Google" id="ProtNLM"/>
    </source>
</evidence>
<keyword evidence="5 8" id="KW-0472">Membrane</keyword>
<dbReference type="InterPro" id="IPR052192">
    <property type="entry name" value="Insect_Ionotropic_Sensory_Rcpt"/>
</dbReference>
<reference evidence="10 11" key="1">
    <citation type="journal article" date="2017" name="Curr. Biol.">
        <title>The Evolution of Venom by Co-option of Single-Copy Genes.</title>
        <authorList>
            <person name="Martinson E.O."/>
            <person name="Mrinalini"/>
            <person name="Kelkar Y.D."/>
            <person name="Chang C.H."/>
            <person name="Werren J.H."/>
        </authorList>
    </citation>
    <scope>NUCLEOTIDE SEQUENCE [LARGE SCALE GENOMIC DNA]</scope>
    <source>
        <strain evidence="10 11">Alberta</strain>
        <tissue evidence="10">Whole body</tissue>
    </source>
</reference>
<evidence type="ECO:0000256" key="5">
    <source>
        <dbReference type="ARBA" id="ARBA00023136"/>
    </source>
</evidence>
<feature type="transmembrane region" description="Helical" evidence="8">
    <location>
        <begin position="380"/>
        <end position="397"/>
    </location>
</feature>
<feature type="transmembrane region" description="Helical" evidence="8">
    <location>
        <begin position="327"/>
        <end position="347"/>
    </location>
</feature>
<keyword evidence="11" id="KW-1185">Reference proteome</keyword>
<evidence type="ECO:0000256" key="8">
    <source>
        <dbReference type="SAM" id="Phobius"/>
    </source>
</evidence>